<dbReference type="Gene3D" id="1.10.10.10">
    <property type="entry name" value="Winged helix-like DNA-binding domain superfamily/Winged helix DNA-binding domain"/>
    <property type="match status" value="1"/>
</dbReference>
<dbReference type="EMBL" id="PDDY01000004">
    <property type="protein sequence ID" value="PEH36788.1"/>
    <property type="molecule type" value="Genomic_DNA"/>
</dbReference>
<name>A0A095X9Y7_BURGA</name>
<dbReference type="PROSITE" id="PS50987">
    <property type="entry name" value="HTH_ARSR_2"/>
    <property type="match status" value="1"/>
</dbReference>
<evidence type="ECO:0000313" key="7">
    <source>
        <dbReference type="Proteomes" id="UP000029590"/>
    </source>
</evidence>
<dbReference type="SUPFAM" id="SSF46785">
    <property type="entry name" value="Winged helix' DNA-binding domain"/>
    <property type="match status" value="1"/>
</dbReference>
<organism evidence="6 8">
    <name type="scientific">Burkholderia gladioli</name>
    <name type="common">Pseudomonas marginata</name>
    <name type="synonym">Phytomonas marginata</name>
    <dbReference type="NCBI Taxonomy" id="28095"/>
    <lineage>
        <taxon>Bacteria</taxon>
        <taxon>Pseudomonadati</taxon>
        <taxon>Pseudomonadota</taxon>
        <taxon>Betaproteobacteria</taxon>
        <taxon>Burkholderiales</taxon>
        <taxon>Burkholderiaceae</taxon>
        <taxon>Burkholderia</taxon>
    </lineage>
</organism>
<accession>A0A095X9Y7</accession>
<dbReference type="EMBL" id="JPGG01000015">
    <property type="protein sequence ID" value="KGC17306.1"/>
    <property type="molecule type" value="Genomic_DNA"/>
</dbReference>
<dbReference type="SMART" id="SM00418">
    <property type="entry name" value="HTH_ARSR"/>
    <property type="match status" value="1"/>
</dbReference>
<dbReference type="PANTHER" id="PTHR43132">
    <property type="entry name" value="ARSENICAL RESISTANCE OPERON REPRESSOR ARSR-RELATED"/>
    <property type="match status" value="1"/>
</dbReference>
<dbReference type="InterPro" id="IPR051011">
    <property type="entry name" value="Metal_resp_trans_reg"/>
</dbReference>
<dbReference type="Proteomes" id="UP000029590">
    <property type="component" value="Unassembled WGS sequence"/>
</dbReference>
<dbReference type="KEGG" id="bgo:BM43_1151"/>
<evidence type="ECO:0000313" key="5">
    <source>
        <dbReference type="EMBL" id="KGC17306.1"/>
    </source>
</evidence>
<reference evidence="6" key="3">
    <citation type="submission" date="2017-09" db="EMBL/GenBank/DDBJ databases">
        <title>FDA dAtabase for Regulatory Grade micrObial Sequences (FDA-ARGOS): Supporting development and validation of Infectious Disease Dx tests.</title>
        <authorList>
            <person name="Minogue T."/>
            <person name="Wolcott M."/>
            <person name="Wasieloski L."/>
            <person name="Aguilar W."/>
            <person name="Moore D."/>
            <person name="Tallon L.J."/>
            <person name="Sadzewicz L."/>
            <person name="Ott S."/>
            <person name="Zhao X."/>
            <person name="Nagaraj S."/>
            <person name="Vavikolanu K."/>
            <person name="Aluvathingal J."/>
            <person name="Nadendla S."/>
            <person name="Sichtig H."/>
        </authorList>
    </citation>
    <scope>NUCLEOTIDE SEQUENCE</scope>
    <source>
        <strain evidence="6">FDAARGOS_390</strain>
    </source>
</reference>
<dbReference type="RefSeq" id="WP_036037712.1">
    <property type="nucleotide sequence ID" value="NZ_CADEPP010000011.1"/>
</dbReference>
<reference evidence="5 7" key="1">
    <citation type="submission" date="2014-04" db="EMBL/GenBank/DDBJ databases">
        <authorList>
            <person name="Bishop-Lilly K.A."/>
            <person name="Broomall S.M."/>
            <person name="Chain P.S."/>
            <person name="Chertkov O."/>
            <person name="Coyne S.R."/>
            <person name="Daligault H.E."/>
            <person name="Davenport K.W."/>
            <person name="Erkkila T."/>
            <person name="Frey K.G."/>
            <person name="Gibbons H.S."/>
            <person name="Gu W."/>
            <person name="Jaissle J."/>
            <person name="Johnson S.L."/>
            <person name="Koroleva G.I."/>
            <person name="Ladner J.T."/>
            <person name="Lo C.-C."/>
            <person name="Minogue T.D."/>
            <person name="Munk C."/>
            <person name="Palacios G.F."/>
            <person name="Redden C.L."/>
            <person name="Rosenzweig C.N."/>
            <person name="Scholz M.B."/>
            <person name="Teshima H."/>
            <person name="Xu Y."/>
        </authorList>
    </citation>
    <scope>NUCLEOTIDE SEQUENCE [LARGE SCALE GENOMIC DNA]</scope>
    <source>
        <strain evidence="5">Gladioli</strain>
        <strain evidence="7">gladioli</strain>
    </source>
</reference>
<evidence type="ECO:0000259" key="4">
    <source>
        <dbReference type="PROSITE" id="PS50987"/>
    </source>
</evidence>
<evidence type="ECO:0000256" key="2">
    <source>
        <dbReference type="ARBA" id="ARBA00023125"/>
    </source>
</evidence>
<dbReference type="PANTHER" id="PTHR43132:SF2">
    <property type="entry name" value="ARSENICAL RESISTANCE OPERON REPRESSOR ARSR-RELATED"/>
    <property type="match status" value="1"/>
</dbReference>
<dbReference type="AlphaFoldDB" id="A0A095X9Y7"/>
<evidence type="ECO:0000256" key="1">
    <source>
        <dbReference type="ARBA" id="ARBA00023015"/>
    </source>
</evidence>
<comment type="caution">
    <text evidence="6">The sequence shown here is derived from an EMBL/GenBank/DDBJ whole genome shotgun (WGS) entry which is preliminary data.</text>
</comment>
<dbReference type="InterPro" id="IPR001845">
    <property type="entry name" value="HTH_ArsR_DNA-bd_dom"/>
</dbReference>
<dbReference type="InterPro" id="IPR036390">
    <property type="entry name" value="WH_DNA-bd_sf"/>
</dbReference>
<dbReference type="OrthoDB" id="5297460at2"/>
<dbReference type="Pfam" id="PF12840">
    <property type="entry name" value="HTH_20"/>
    <property type="match status" value="1"/>
</dbReference>
<protein>
    <submittedName>
        <fullName evidence="6">ArsR family transcriptional regulator</fullName>
    </submittedName>
    <submittedName>
        <fullName evidence="5">Bacterial regulatory, arsR family protein</fullName>
    </submittedName>
</protein>
<dbReference type="InterPro" id="IPR011991">
    <property type="entry name" value="ArsR-like_HTH"/>
</dbReference>
<reference evidence="8" key="2">
    <citation type="submission" date="2017-09" db="EMBL/GenBank/DDBJ databases">
        <title>FDA dAtabase for Regulatory Grade micrObial Sequences (FDA-ARGOS): Supporting development and validation of Infectious Disease Dx tests.</title>
        <authorList>
            <person name="Minogue T."/>
            <person name="Wolcott M."/>
            <person name="Wasieloski L."/>
            <person name="Aguilar W."/>
            <person name="Moore D."/>
            <person name="Tallon L."/>
            <person name="Sadzewicz L."/>
            <person name="Ott S."/>
            <person name="Zhao X."/>
            <person name="Nagaraj S."/>
            <person name="Vavikolanu K."/>
            <person name="Aluvathingal J."/>
            <person name="Nadendla S."/>
            <person name="Sichtig H."/>
        </authorList>
    </citation>
    <scope>NUCLEOTIDE SEQUENCE [LARGE SCALE GENOMIC DNA]</scope>
    <source>
        <strain evidence="8">FDAARGOS_390</strain>
    </source>
</reference>
<dbReference type="CDD" id="cd00090">
    <property type="entry name" value="HTH_ARSR"/>
    <property type="match status" value="1"/>
</dbReference>
<dbReference type="NCBIfam" id="NF033788">
    <property type="entry name" value="HTH_metalloreg"/>
    <property type="match status" value="1"/>
</dbReference>
<dbReference type="GO" id="GO:0003700">
    <property type="term" value="F:DNA-binding transcription factor activity"/>
    <property type="evidence" value="ECO:0007669"/>
    <property type="project" value="InterPro"/>
</dbReference>
<dbReference type="PRINTS" id="PR00778">
    <property type="entry name" value="HTHARSR"/>
</dbReference>
<keyword evidence="3" id="KW-0804">Transcription</keyword>
<dbReference type="GO" id="GO:0003677">
    <property type="term" value="F:DNA binding"/>
    <property type="evidence" value="ECO:0007669"/>
    <property type="project" value="UniProtKB-KW"/>
</dbReference>
<feature type="domain" description="HTH arsR-type" evidence="4">
    <location>
        <begin position="1"/>
        <end position="95"/>
    </location>
</feature>
<dbReference type="InterPro" id="IPR036388">
    <property type="entry name" value="WH-like_DNA-bd_sf"/>
</dbReference>
<evidence type="ECO:0000313" key="8">
    <source>
        <dbReference type="Proteomes" id="UP000220629"/>
    </source>
</evidence>
<evidence type="ECO:0000256" key="3">
    <source>
        <dbReference type="ARBA" id="ARBA00023163"/>
    </source>
</evidence>
<proteinExistence type="predicted"/>
<sequence length="113" mass="11816">METNQAVRALGALAQASRLGIFRLLVEAGPVGMAAGQIAEQLGIAPSSLSFHMKELTHAELVTVEQRGRFMIYAANYAQMNALMGFLTENCCAGQACAATEAPACCPPSPPSC</sequence>
<dbReference type="Proteomes" id="UP000220629">
    <property type="component" value="Unassembled WGS sequence"/>
</dbReference>
<gene>
    <name evidence="6" type="ORF">CRM94_19465</name>
    <name evidence="5" type="ORF">DM48_4495</name>
</gene>
<keyword evidence="2" id="KW-0238">DNA-binding</keyword>
<accession>A0A095FHZ7</accession>
<keyword evidence="1" id="KW-0805">Transcription regulation</keyword>
<evidence type="ECO:0000313" key="6">
    <source>
        <dbReference type="EMBL" id="PEH36788.1"/>
    </source>
</evidence>